<proteinExistence type="predicted"/>
<feature type="region of interest" description="Disordered" evidence="1">
    <location>
        <begin position="106"/>
        <end position="129"/>
    </location>
</feature>
<gene>
    <name evidence="2" type="ORF">BpHYR1_023271</name>
</gene>
<dbReference type="Proteomes" id="UP000276133">
    <property type="component" value="Unassembled WGS sequence"/>
</dbReference>
<protein>
    <submittedName>
        <fullName evidence="2">Uncharacterized protein</fullName>
    </submittedName>
</protein>
<dbReference type="AlphaFoldDB" id="A0A3M7Q532"/>
<evidence type="ECO:0000256" key="1">
    <source>
        <dbReference type="SAM" id="MobiDB-lite"/>
    </source>
</evidence>
<evidence type="ECO:0000313" key="2">
    <source>
        <dbReference type="EMBL" id="RNA06339.1"/>
    </source>
</evidence>
<evidence type="ECO:0000313" key="3">
    <source>
        <dbReference type="Proteomes" id="UP000276133"/>
    </source>
</evidence>
<accession>A0A3M7Q532</accession>
<keyword evidence="3" id="KW-1185">Reference proteome</keyword>
<name>A0A3M7Q532_BRAPC</name>
<organism evidence="2 3">
    <name type="scientific">Brachionus plicatilis</name>
    <name type="common">Marine rotifer</name>
    <name type="synonym">Brachionus muelleri</name>
    <dbReference type="NCBI Taxonomy" id="10195"/>
    <lineage>
        <taxon>Eukaryota</taxon>
        <taxon>Metazoa</taxon>
        <taxon>Spiralia</taxon>
        <taxon>Gnathifera</taxon>
        <taxon>Rotifera</taxon>
        <taxon>Eurotatoria</taxon>
        <taxon>Monogononta</taxon>
        <taxon>Pseudotrocha</taxon>
        <taxon>Ploima</taxon>
        <taxon>Brachionidae</taxon>
        <taxon>Brachionus</taxon>
    </lineage>
</organism>
<dbReference type="OrthoDB" id="10545613at2759"/>
<feature type="compositionally biased region" description="Polar residues" evidence="1">
    <location>
        <begin position="106"/>
        <end position="119"/>
    </location>
</feature>
<dbReference type="EMBL" id="REGN01007430">
    <property type="protein sequence ID" value="RNA06339.1"/>
    <property type="molecule type" value="Genomic_DNA"/>
</dbReference>
<sequence length="247" mass="28751">MENTLITEERHGTVFKNFVSTNNLLNEEFTRLKNNYFSNDLKTWTRFPRIRRDSLSGPDSLDENVAFFPSEVILTKKEKYLPNEIPVEKTFSSPFLWYFKSESRNESTSQPRNRLPSIQKSESRKSSETKEIEISSVVKKSESTKSIRWSVDSAATSDDEVFEKRQCSMSKKKSSKKRVSIQEPIEEIKSTRKSSILSDDDLRNLKISDKFLAEAKNMIYFPDSNSFCPHMKNRKITKTSKKISKKD</sequence>
<reference evidence="2 3" key="1">
    <citation type="journal article" date="2018" name="Sci. Rep.">
        <title>Genomic signatures of local adaptation to the degree of environmental predictability in rotifers.</title>
        <authorList>
            <person name="Franch-Gras L."/>
            <person name="Hahn C."/>
            <person name="Garcia-Roger E.M."/>
            <person name="Carmona M.J."/>
            <person name="Serra M."/>
            <person name="Gomez A."/>
        </authorList>
    </citation>
    <scope>NUCLEOTIDE SEQUENCE [LARGE SCALE GENOMIC DNA]</scope>
    <source>
        <strain evidence="2">HYR1</strain>
    </source>
</reference>
<comment type="caution">
    <text evidence="2">The sequence shown here is derived from an EMBL/GenBank/DDBJ whole genome shotgun (WGS) entry which is preliminary data.</text>
</comment>